<dbReference type="InterPro" id="IPR036259">
    <property type="entry name" value="MFS_trans_sf"/>
</dbReference>
<evidence type="ECO:0000313" key="7">
    <source>
        <dbReference type="EMBL" id="KRK73013.1"/>
    </source>
</evidence>
<dbReference type="OrthoDB" id="2989542at2"/>
<dbReference type="EMBL" id="AZDT01000064">
    <property type="protein sequence ID" value="KRK73013.1"/>
    <property type="molecule type" value="Genomic_DNA"/>
</dbReference>
<dbReference type="Proteomes" id="UP000051162">
    <property type="component" value="Unassembled WGS sequence"/>
</dbReference>
<evidence type="ECO:0000256" key="5">
    <source>
        <dbReference type="ARBA" id="ARBA00023136"/>
    </source>
</evidence>
<dbReference type="Pfam" id="PF07690">
    <property type="entry name" value="MFS_1"/>
    <property type="match status" value="1"/>
</dbReference>
<keyword evidence="8" id="KW-1185">Reference proteome</keyword>
<feature type="transmembrane region" description="Helical" evidence="6">
    <location>
        <begin position="395"/>
        <end position="416"/>
    </location>
</feature>
<comment type="caution">
    <text evidence="7">The sequence shown here is derived from an EMBL/GenBank/DDBJ whole genome shotgun (WGS) entry which is preliminary data.</text>
</comment>
<dbReference type="GeneID" id="84782009"/>
<evidence type="ECO:0000256" key="3">
    <source>
        <dbReference type="ARBA" id="ARBA00022692"/>
    </source>
</evidence>
<keyword evidence="3 6" id="KW-0812">Transmembrane</keyword>
<feature type="transmembrane region" description="Helical" evidence="6">
    <location>
        <begin position="85"/>
        <end position="109"/>
    </location>
</feature>
<gene>
    <name evidence="7" type="ORF">FD30_GL000966</name>
</gene>
<keyword evidence="5 6" id="KW-0472">Membrane</keyword>
<reference evidence="7 8" key="1">
    <citation type="journal article" date="2015" name="Genome Announc.">
        <title>Expanding the biotechnology potential of lactobacilli through comparative genomics of 213 strains and associated genera.</title>
        <authorList>
            <person name="Sun Z."/>
            <person name="Harris H.M."/>
            <person name="McCann A."/>
            <person name="Guo C."/>
            <person name="Argimon S."/>
            <person name="Zhang W."/>
            <person name="Yang X."/>
            <person name="Jeffery I.B."/>
            <person name="Cooney J.C."/>
            <person name="Kagawa T.F."/>
            <person name="Liu W."/>
            <person name="Song Y."/>
            <person name="Salvetti E."/>
            <person name="Wrobel A."/>
            <person name="Rasinkangas P."/>
            <person name="Parkhill J."/>
            <person name="Rea M.C."/>
            <person name="O'Sullivan O."/>
            <person name="Ritari J."/>
            <person name="Douillard F.P."/>
            <person name="Paul Ross R."/>
            <person name="Yang R."/>
            <person name="Briner A.E."/>
            <person name="Felis G.E."/>
            <person name="de Vos W.M."/>
            <person name="Barrangou R."/>
            <person name="Klaenhammer T.R."/>
            <person name="Caufield P.W."/>
            <person name="Cui Y."/>
            <person name="Zhang H."/>
            <person name="O'Toole P.W."/>
        </authorList>
    </citation>
    <scope>NUCLEOTIDE SEQUENCE [LARGE SCALE GENOMIC DNA]</scope>
    <source>
        <strain evidence="7 8">DSM 19117</strain>
    </source>
</reference>
<feature type="transmembrane region" description="Helical" evidence="6">
    <location>
        <begin position="367"/>
        <end position="389"/>
    </location>
</feature>
<feature type="transmembrane region" description="Helical" evidence="6">
    <location>
        <begin position="41"/>
        <end position="65"/>
    </location>
</feature>
<accession>A0A0R1JNK2</accession>
<dbReference type="STRING" id="1423773.FD30_GL000966"/>
<name>A0A0R1JNK2_9LACO</name>
<comment type="subcellular location">
    <subcellularLocation>
        <location evidence="1">Cell membrane</location>
        <topology evidence="1">Multi-pass membrane protein</topology>
    </subcellularLocation>
</comment>
<organism evidence="7 8">
    <name type="scientific">Levilactobacillus namurensis DSM 19117</name>
    <dbReference type="NCBI Taxonomy" id="1423773"/>
    <lineage>
        <taxon>Bacteria</taxon>
        <taxon>Bacillati</taxon>
        <taxon>Bacillota</taxon>
        <taxon>Bacilli</taxon>
        <taxon>Lactobacillales</taxon>
        <taxon>Lactobacillaceae</taxon>
        <taxon>Levilactobacillus</taxon>
    </lineage>
</organism>
<proteinExistence type="predicted"/>
<dbReference type="RefSeq" id="WP_056944944.1">
    <property type="nucleotide sequence ID" value="NZ_AZDT01000064.1"/>
</dbReference>
<evidence type="ECO:0000256" key="4">
    <source>
        <dbReference type="ARBA" id="ARBA00022989"/>
    </source>
</evidence>
<protein>
    <submittedName>
        <fullName evidence="7">Macrolide-efflux protein</fullName>
    </submittedName>
</protein>
<sequence>MEVFIRNFNYRIFMIANIVSALGSTLFSIVFVIYARHMPNPTLAISLASFVGVFPMFLDILIGYLSDQVCNHYQQQMVNRLIQGLLFLVMGVLLMGNVGWVTFIALLLMNALCSLIGTYNGYGAFAIIKDIVSSSDIAEAEGFETGISSTLEITGGLIGAALLSVFNYHYSLFAFLNSVSFFMASMLLFWVRKNFSVIPSSHVLVEKYTGLTPNISKFFHQMRLDFATLKTFPEITKFIGVFSAINLFDAGQEVLLNLSLVKQQQLIFVNYGYTVALVGMVGSIGAILGSFLPGRITKHLKITVEIFFIYGAYGLLIPNILFLKNKYLLLVLIAVSSLLLGVLNPQVQSVMVTKLPENMIGSIMGSFYTIIQATIPLGSAIFSAVANVLSLNISWWSLLAFDMVTLFVWIAQVYGASKRAKSQLRRS</sequence>
<dbReference type="InterPro" id="IPR011701">
    <property type="entry name" value="MFS"/>
</dbReference>
<feature type="transmembrane region" description="Helical" evidence="6">
    <location>
        <begin position="12"/>
        <end position="35"/>
    </location>
</feature>
<dbReference type="GO" id="GO:0022857">
    <property type="term" value="F:transmembrane transporter activity"/>
    <property type="evidence" value="ECO:0007669"/>
    <property type="project" value="InterPro"/>
</dbReference>
<evidence type="ECO:0000256" key="6">
    <source>
        <dbReference type="SAM" id="Phobius"/>
    </source>
</evidence>
<evidence type="ECO:0000256" key="2">
    <source>
        <dbReference type="ARBA" id="ARBA00022475"/>
    </source>
</evidence>
<keyword evidence="2" id="KW-1003">Cell membrane</keyword>
<dbReference type="Gene3D" id="1.20.1250.20">
    <property type="entry name" value="MFS general substrate transporter like domains"/>
    <property type="match status" value="1"/>
</dbReference>
<feature type="transmembrane region" description="Helical" evidence="6">
    <location>
        <begin position="304"/>
        <end position="321"/>
    </location>
</feature>
<dbReference type="PATRIC" id="fig|1423773.3.peg.991"/>
<evidence type="ECO:0000313" key="8">
    <source>
        <dbReference type="Proteomes" id="UP000051162"/>
    </source>
</evidence>
<dbReference type="GO" id="GO:0005886">
    <property type="term" value="C:plasma membrane"/>
    <property type="evidence" value="ECO:0007669"/>
    <property type="project" value="UniProtKB-SubCell"/>
</dbReference>
<evidence type="ECO:0000256" key="1">
    <source>
        <dbReference type="ARBA" id="ARBA00004651"/>
    </source>
</evidence>
<dbReference type="AlphaFoldDB" id="A0A0R1JNK2"/>
<feature type="transmembrane region" description="Helical" evidence="6">
    <location>
        <begin position="170"/>
        <end position="191"/>
    </location>
</feature>
<feature type="transmembrane region" description="Helical" evidence="6">
    <location>
        <begin position="327"/>
        <end position="347"/>
    </location>
</feature>
<feature type="transmembrane region" description="Helical" evidence="6">
    <location>
        <begin position="268"/>
        <end position="292"/>
    </location>
</feature>
<dbReference type="SUPFAM" id="SSF103473">
    <property type="entry name" value="MFS general substrate transporter"/>
    <property type="match status" value="1"/>
</dbReference>
<dbReference type="PANTHER" id="PTHR23513">
    <property type="entry name" value="INTEGRAL MEMBRANE EFFLUX PROTEIN-RELATED"/>
    <property type="match status" value="1"/>
</dbReference>
<keyword evidence="4 6" id="KW-1133">Transmembrane helix</keyword>
<dbReference type="PANTHER" id="PTHR23513:SF6">
    <property type="entry name" value="MAJOR FACILITATOR SUPERFAMILY ASSOCIATED DOMAIN-CONTAINING PROTEIN"/>
    <property type="match status" value="1"/>
</dbReference>